<accession>A0A3T0T5N6</accession>
<dbReference type="EMBL" id="CP028137">
    <property type="protein sequence ID" value="AZZ53947.1"/>
    <property type="molecule type" value="Genomic_DNA"/>
</dbReference>
<proteinExistence type="predicted"/>
<protein>
    <submittedName>
        <fullName evidence="1">Uncharacterized protein</fullName>
    </submittedName>
</protein>
<organism evidence="1 2">
    <name type="scientific">Rathayibacter festucae DSM 15932</name>
    <dbReference type="NCBI Taxonomy" id="1328866"/>
    <lineage>
        <taxon>Bacteria</taxon>
        <taxon>Bacillati</taxon>
        <taxon>Actinomycetota</taxon>
        <taxon>Actinomycetes</taxon>
        <taxon>Micrococcales</taxon>
        <taxon>Microbacteriaceae</taxon>
        <taxon>Rathayibacter</taxon>
    </lineage>
</organism>
<dbReference type="Proteomes" id="UP000285317">
    <property type="component" value="Chromosome"/>
</dbReference>
<dbReference type="AlphaFoldDB" id="A0A3T0T5N6"/>
<gene>
    <name evidence="1" type="ORF">C1I64_19195</name>
</gene>
<evidence type="ECO:0000313" key="2">
    <source>
        <dbReference type="Proteomes" id="UP000285317"/>
    </source>
</evidence>
<reference evidence="1 2" key="1">
    <citation type="submission" date="2018-03" db="EMBL/GenBank/DDBJ databases">
        <title>Bacteriophage NCPPB3778 and a type I-E CRISPR drive the evolution of the US Biological Select Agent, Rathayibacter toxicus.</title>
        <authorList>
            <person name="Davis E.W.II."/>
            <person name="Tabima J.F."/>
            <person name="Weisberg A.J."/>
            <person name="Dantas Lopes L."/>
            <person name="Wiseman M.S."/>
            <person name="Wiseman M.S."/>
            <person name="Pupko T."/>
            <person name="Belcher M.S."/>
            <person name="Sechler A.J."/>
            <person name="Tancos M.A."/>
            <person name="Schroeder B.K."/>
            <person name="Murray T.D."/>
            <person name="Luster D.G."/>
            <person name="Schneider W.L."/>
            <person name="Rogers E."/>
            <person name="Andreote F.D."/>
            <person name="Grunwald N.J."/>
            <person name="Putnam M.L."/>
            <person name="Chang J.H."/>
        </authorList>
    </citation>
    <scope>NUCLEOTIDE SEQUENCE [LARGE SCALE GENOMIC DNA]</scope>
    <source>
        <strain evidence="1 2">DSM 15932</strain>
    </source>
</reference>
<sequence length="155" mass="16645">MIDAPAIDRAALATGTWFVRGSSLPLWRGREGVAITYAPLPGGEVGDVVSWRGRRSTRYVVGIDAPDPADPDGFRWRGVEPLTLLARSRWSFVAADAEAGWALTRFARTPFTPAGVDVYVRDARPAAGVLAAALEACAADPRTAPLRPRMFEVAP</sequence>
<dbReference type="RefSeq" id="WP_127888315.1">
    <property type="nucleotide sequence ID" value="NZ_CP028137.1"/>
</dbReference>
<dbReference type="KEGG" id="rfs:C1I64_19195"/>
<name>A0A3T0T5N6_9MICO</name>
<evidence type="ECO:0000313" key="1">
    <source>
        <dbReference type="EMBL" id="AZZ53947.1"/>
    </source>
</evidence>